<sequence>MATDLLSQDEIDALLHGVDDGLVDTEDLATKGSVRSYDLTSQDRIVRGRMPTLEMVNERFARYTRVSMFNLLRRSADVSVGGVQVMKFGEYVHSLYVPTSLNLVKMKPLRGIALFILDSRLVFKLVDNFFGGDGRHAKIEGREFTPTELRVVRMVLEQAFIDLKEAWQALLEVDFEYLNSEVNPAIANIVSPSEVVVVSTFHIELDGGGGDLHVTMPYSMIEPIREMLDAGFQSDVADQDERWSKALREDILDVSVPLSATVAHRQLKVRDILHMQPGDVIPVEAPEHILMRANGVPAFKVKLGSHKDKLALQVIEPLQRSR</sequence>
<evidence type="ECO:0000313" key="13">
    <source>
        <dbReference type="EMBL" id="MBD7978313.1"/>
    </source>
</evidence>
<dbReference type="InterPro" id="IPR028976">
    <property type="entry name" value="CheC-like_sf"/>
</dbReference>
<dbReference type="InterPro" id="IPR001689">
    <property type="entry name" value="Flag_FliM"/>
</dbReference>
<accession>A0ABR8TS59</accession>
<dbReference type="SUPFAM" id="SSF101801">
    <property type="entry name" value="Surface presentation of antigens (SPOA)"/>
    <property type="match status" value="1"/>
</dbReference>
<gene>
    <name evidence="13" type="primary">fliM</name>
    <name evidence="13" type="ORF">H9642_14105</name>
</gene>
<keyword evidence="14" id="KW-1185">Reference proteome</keyword>
<dbReference type="NCBIfam" id="TIGR01397">
    <property type="entry name" value="fliM_switch"/>
    <property type="match status" value="1"/>
</dbReference>
<proteinExistence type="inferred from homology"/>
<evidence type="ECO:0000256" key="11">
    <source>
        <dbReference type="PIRNR" id="PIRNR002888"/>
    </source>
</evidence>
<evidence type="ECO:0000256" key="9">
    <source>
        <dbReference type="ARBA" id="ARBA00025044"/>
    </source>
</evidence>
<keyword evidence="3 11" id="KW-1003">Cell membrane</keyword>
<dbReference type="InterPro" id="IPR036429">
    <property type="entry name" value="SpoA-like_sf"/>
</dbReference>
<dbReference type="PRINTS" id="PR00955">
    <property type="entry name" value="FLGMOTORFLIM"/>
</dbReference>
<evidence type="ECO:0000259" key="12">
    <source>
        <dbReference type="Pfam" id="PF01052"/>
    </source>
</evidence>
<evidence type="ECO:0000256" key="4">
    <source>
        <dbReference type="ARBA" id="ARBA00022500"/>
    </source>
</evidence>
<feature type="domain" description="Flagellar motor switch protein FliN-like C-terminal" evidence="12">
    <location>
        <begin position="250"/>
        <end position="318"/>
    </location>
</feature>
<evidence type="ECO:0000256" key="10">
    <source>
        <dbReference type="NCBIfam" id="TIGR01397"/>
    </source>
</evidence>
<dbReference type="SUPFAM" id="SSF103039">
    <property type="entry name" value="CheC-like"/>
    <property type="match status" value="1"/>
</dbReference>
<evidence type="ECO:0000313" key="14">
    <source>
        <dbReference type="Proteomes" id="UP000611945"/>
    </source>
</evidence>
<evidence type="ECO:0000256" key="8">
    <source>
        <dbReference type="ARBA" id="ARBA00023143"/>
    </source>
</evidence>
<dbReference type="PIRSF" id="PIRSF002888">
    <property type="entry name" value="FliM"/>
    <property type="match status" value="1"/>
</dbReference>
<name>A0ABR8TS59_9PSED</name>
<evidence type="ECO:0000256" key="6">
    <source>
        <dbReference type="ARBA" id="ARBA00022779"/>
    </source>
</evidence>
<dbReference type="CDD" id="cd17908">
    <property type="entry name" value="FliM"/>
    <property type="match status" value="1"/>
</dbReference>
<comment type="similarity">
    <text evidence="1 11">Belongs to the FliM family.</text>
</comment>
<dbReference type="InterPro" id="IPR001543">
    <property type="entry name" value="FliN-like_C"/>
</dbReference>
<dbReference type="PANTHER" id="PTHR30034">
    <property type="entry name" value="FLAGELLAR MOTOR SWITCH PROTEIN FLIM"/>
    <property type="match status" value="1"/>
</dbReference>
<dbReference type="Pfam" id="PF01052">
    <property type="entry name" value="FliMN_C"/>
    <property type="match status" value="1"/>
</dbReference>
<evidence type="ECO:0000256" key="3">
    <source>
        <dbReference type="ARBA" id="ARBA00022475"/>
    </source>
</evidence>
<dbReference type="PANTHER" id="PTHR30034:SF3">
    <property type="entry name" value="FLAGELLAR MOTOR SWITCH PROTEIN FLIM"/>
    <property type="match status" value="1"/>
</dbReference>
<dbReference type="Gene3D" id="2.30.330.10">
    <property type="entry name" value="SpoA-like"/>
    <property type="match status" value="1"/>
</dbReference>
<protein>
    <recommendedName>
        <fullName evidence="2 10">Flagellar motor switch protein FliM</fullName>
    </recommendedName>
</protein>
<comment type="subcellular location">
    <subcellularLocation>
        <location evidence="11">Cell inner membrane</location>
        <topology evidence="11">Peripheral membrane protein</topology>
    </subcellularLocation>
    <subcellularLocation>
        <location evidence="11">Bacterial flagellum basal body</location>
    </subcellularLocation>
</comment>
<evidence type="ECO:0000256" key="1">
    <source>
        <dbReference type="ARBA" id="ARBA00011049"/>
    </source>
</evidence>
<dbReference type="EMBL" id="JACSQG010000008">
    <property type="protein sequence ID" value="MBD7978313.1"/>
    <property type="molecule type" value="Genomic_DNA"/>
</dbReference>
<keyword evidence="6 11" id="KW-0283">Flagellar rotation</keyword>
<comment type="function">
    <text evidence="9 11">FliM is one of three proteins (FliG, FliN, FliM) that forms the rotor-mounted switch complex (C ring), located at the base of the basal body. This complex interacts with the CheY and CheZ chemotaxis proteins, in addition to contacting components of the motor that determine the direction of flagellar rotation.</text>
</comment>
<dbReference type="Gene3D" id="3.40.1550.10">
    <property type="entry name" value="CheC-like"/>
    <property type="match status" value="1"/>
</dbReference>
<evidence type="ECO:0000256" key="2">
    <source>
        <dbReference type="ARBA" id="ARBA00021898"/>
    </source>
</evidence>
<keyword evidence="7 11" id="KW-0472">Membrane</keyword>
<comment type="caution">
    <text evidence="13">The sequence shown here is derived from an EMBL/GenBank/DDBJ whole genome shotgun (WGS) entry which is preliminary data.</text>
</comment>
<keyword evidence="5 11" id="KW-0997">Cell inner membrane</keyword>
<dbReference type="RefSeq" id="WP_251837096.1">
    <property type="nucleotide sequence ID" value="NZ_JACSQG010000008.1"/>
</dbReference>
<dbReference type="Proteomes" id="UP000611945">
    <property type="component" value="Unassembled WGS sequence"/>
</dbReference>
<dbReference type="Pfam" id="PF02154">
    <property type="entry name" value="FliM"/>
    <property type="match status" value="1"/>
</dbReference>
<keyword evidence="13" id="KW-0969">Cilium</keyword>
<keyword evidence="4 11" id="KW-0145">Chemotaxis</keyword>
<reference evidence="13 14" key="1">
    <citation type="submission" date="2020-08" db="EMBL/GenBank/DDBJ databases">
        <title>A Genomic Blueprint of the Chicken Gut Microbiome.</title>
        <authorList>
            <person name="Gilroy R."/>
            <person name="Ravi A."/>
            <person name="Getino M."/>
            <person name="Pursley I."/>
            <person name="Horton D.L."/>
            <person name="Alikhan N.-F."/>
            <person name="Baker D."/>
            <person name="Gharbi K."/>
            <person name="Hall N."/>
            <person name="Watson M."/>
            <person name="Adriaenssens E.M."/>
            <person name="Foster-Nyarko E."/>
            <person name="Jarju S."/>
            <person name="Secka A."/>
            <person name="Antonio M."/>
            <person name="Oren A."/>
            <person name="Chaudhuri R."/>
            <person name="La Ragione R.M."/>
            <person name="Hildebrand F."/>
            <person name="Pallen M.J."/>
        </authorList>
    </citation>
    <scope>NUCLEOTIDE SEQUENCE [LARGE SCALE GENOMIC DNA]</scope>
    <source>
        <strain evidence="13 14">Sa2CUA2</strain>
    </source>
</reference>
<evidence type="ECO:0000256" key="7">
    <source>
        <dbReference type="ARBA" id="ARBA00023136"/>
    </source>
</evidence>
<organism evidence="13 14">
    <name type="scientific">Serpens gallinarum</name>
    <dbReference type="NCBI Taxonomy" id="2763075"/>
    <lineage>
        <taxon>Bacteria</taxon>
        <taxon>Pseudomonadati</taxon>
        <taxon>Pseudomonadota</taxon>
        <taxon>Gammaproteobacteria</taxon>
        <taxon>Pseudomonadales</taxon>
        <taxon>Pseudomonadaceae</taxon>
        <taxon>Pseudomonas</taxon>
    </lineage>
</organism>
<evidence type="ECO:0000256" key="5">
    <source>
        <dbReference type="ARBA" id="ARBA00022519"/>
    </source>
</evidence>
<keyword evidence="13" id="KW-0966">Cell projection</keyword>
<keyword evidence="13" id="KW-0282">Flagellum</keyword>
<keyword evidence="8 11" id="KW-0975">Bacterial flagellum</keyword>